<dbReference type="InterPro" id="IPR026353">
    <property type="entry name" value="Hypoxan-DNA_Glyclase"/>
</dbReference>
<name>A0ABZ2SQG1_9ENTE</name>
<accession>A0ABZ2SQG1</accession>
<dbReference type="SMART" id="SM00986">
    <property type="entry name" value="UDG"/>
    <property type="match status" value="1"/>
</dbReference>
<dbReference type="CDD" id="cd04301">
    <property type="entry name" value="NAT_SF"/>
    <property type="match status" value="1"/>
</dbReference>
<dbReference type="Gene3D" id="3.40.470.10">
    <property type="entry name" value="Uracil-DNA glycosylase-like domain"/>
    <property type="match status" value="1"/>
</dbReference>
<dbReference type="Pfam" id="PF13673">
    <property type="entry name" value="Acetyltransf_10"/>
    <property type="match status" value="1"/>
</dbReference>
<dbReference type="SUPFAM" id="SSF55729">
    <property type="entry name" value="Acyl-CoA N-acyltransferases (Nat)"/>
    <property type="match status" value="1"/>
</dbReference>
<dbReference type="NCBIfam" id="TIGR04274">
    <property type="entry name" value="hypoxanDNAglyco"/>
    <property type="match status" value="1"/>
</dbReference>
<protein>
    <submittedName>
        <fullName evidence="2">DNA-deoxyinosine glycosylase</fullName>
    </submittedName>
</protein>
<dbReference type="SUPFAM" id="SSF52141">
    <property type="entry name" value="Uracil-DNA glycosylase-like"/>
    <property type="match status" value="1"/>
</dbReference>
<dbReference type="SMART" id="SM00987">
    <property type="entry name" value="UreE_C"/>
    <property type="match status" value="1"/>
</dbReference>
<organism evidence="2 3">
    <name type="scientific">Candidatus Enterococcus lowellii</name>
    <dbReference type="NCBI Taxonomy" id="2230877"/>
    <lineage>
        <taxon>Bacteria</taxon>
        <taxon>Bacillati</taxon>
        <taxon>Bacillota</taxon>
        <taxon>Bacilli</taxon>
        <taxon>Lactobacillales</taxon>
        <taxon>Enterococcaceae</taxon>
        <taxon>Enterococcus</taxon>
    </lineage>
</organism>
<dbReference type="EMBL" id="CP147251">
    <property type="protein sequence ID" value="WYJ77240.1"/>
    <property type="molecule type" value="Genomic_DNA"/>
</dbReference>
<evidence type="ECO:0000313" key="3">
    <source>
        <dbReference type="Proteomes" id="UP000664701"/>
    </source>
</evidence>
<evidence type="ECO:0000313" key="2">
    <source>
        <dbReference type="EMBL" id="WYJ77240.1"/>
    </source>
</evidence>
<dbReference type="Pfam" id="PF03167">
    <property type="entry name" value="UDG"/>
    <property type="match status" value="1"/>
</dbReference>
<keyword evidence="3" id="KW-1185">Reference proteome</keyword>
<dbReference type="InterPro" id="IPR005122">
    <property type="entry name" value="Uracil-DNA_glycosylase-like"/>
</dbReference>
<dbReference type="InterPro" id="IPR036895">
    <property type="entry name" value="Uracil-DNA_glycosylase-like_sf"/>
</dbReference>
<feature type="domain" description="N-acetyltransferase" evidence="1">
    <location>
        <begin position="159"/>
        <end position="300"/>
    </location>
</feature>
<dbReference type="InterPro" id="IPR000182">
    <property type="entry name" value="GNAT_dom"/>
</dbReference>
<sequence length="301" mass="34803">MNQGLPPFYDEHTEILIVGSAPSQQSLVAQQYYANKGNQFWRVLFQALGVHDPQKYTERLRILKAYGIGLWDVYGSFHRTGSMDHQFQETTINDFSSLLADAPIKKIIANGKKAAEEIQIHRLFTDLTVINCLSTSGANNGRMTERLSEWQQALSINFALYYGSDAWLQAASFHLRYQVFVEEQNIPPHWEFDEIDAQQPNYFVLFERTIPVATIRYQAYSHDTIQPDRFCVAKTHRKRGLGKQLLQRFEEQALKDGYHYALLSAETTAIAFYEKLAYQRISEPFEEDGILCVTMRKRLTK</sequence>
<dbReference type="Proteomes" id="UP000664701">
    <property type="component" value="Chromosome"/>
</dbReference>
<reference evidence="2 3" key="1">
    <citation type="submission" date="2024-03" db="EMBL/GenBank/DDBJ databases">
        <title>The Genome Sequence of Enterococcus sp. DIV2402.</title>
        <authorList>
            <consortium name="The Broad Institute Genomics Platform"/>
            <consortium name="The Broad Institute Microbial Omics Core"/>
            <consortium name="The Broad Institute Genomic Center for Infectious Diseases"/>
            <person name="Earl A."/>
            <person name="Manson A."/>
            <person name="Gilmore M."/>
            <person name="Schwartman J."/>
            <person name="Shea T."/>
            <person name="Abouelleil A."/>
            <person name="Cao P."/>
            <person name="Chapman S."/>
            <person name="Cusick C."/>
            <person name="Young S."/>
            <person name="Neafsey D."/>
            <person name="Nusbaum C."/>
            <person name="Birren B."/>
        </authorList>
    </citation>
    <scope>NUCLEOTIDE SEQUENCE [LARGE SCALE GENOMIC DNA]</scope>
    <source>
        <strain evidence="2 3">DIV2402</strain>
    </source>
</reference>
<dbReference type="PROSITE" id="PS51186">
    <property type="entry name" value="GNAT"/>
    <property type="match status" value="1"/>
</dbReference>
<dbReference type="CDD" id="cd10032">
    <property type="entry name" value="UDG-F6_HDG"/>
    <property type="match status" value="1"/>
</dbReference>
<gene>
    <name evidence="2" type="ORF">DOK78_001878</name>
</gene>
<dbReference type="InterPro" id="IPR016181">
    <property type="entry name" value="Acyl_CoA_acyltransferase"/>
</dbReference>
<evidence type="ECO:0000259" key="1">
    <source>
        <dbReference type="PROSITE" id="PS51186"/>
    </source>
</evidence>
<dbReference type="Gene3D" id="3.40.630.30">
    <property type="match status" value="1"/>
</dbReference>
<proteinExistence type="predicted"/>
<dbReference type="RefSeq" id="WP_339076095.1">
    <property type="nucleotide sequence ID" value="NZ_CP147251.1"/>
</dbReference>